<feature type="domain" description="Integrase catalytic" evidence="1">
    <location>
        <begin position="162"/>
        <end position="355"/>
    </location>
</feature>
<dbReference type="EMBL" id="BMJS01000038">
    <property type="protein sequence ID" value="GGG05831.1"/>
    <property type="molecule type" value="Genomic_DNA"/>
</dbReference>
<reference evidence="2" key="2">
    <citation type="submission" date="2020-09" db="EMBL/GenBank/DDBJ databases">
        <authorList>
            <person name="Sun Q."/>
            <person name="Zhou Y."/>
        </authorList>
    </citation>
    <scope>NUCLEOTIDE SEQUENCE</scope>
    <source>
        <strain evidence="2">CGMCC 1.15758</strain>
    </source>
</reference>
<comment type="caution">
    <text evidence="2">The sequence shown here is derived from an EMBL/GenBank/DDBJ whole genome shotgun (WGS) entry which is preliminary data.</text>
</comment>
<dbReference type="PANTHER" id="PTHR35004">
    <property type="entry name" value="TRANSPOSASE RV3428C-RELATED"/>
    <property type="match status" value="1"/>
</dbReference>
<dbReference type="PROSITE" id="PS50994">
    <property type="entry name" value="INTEGRASE"/>
    <property type="match status" value="1"/>
</dbReference>
<dbReference type="AlphaFoldDB" id="A0A8J2Z686"/>
<evidence type="ECO:0000313" key="3">
    <source>
        <dbReference type="Proteomes" id="UP000636949"/>
    </source>
</evidence>
<dbReference type="InterPro" id="IPR036397">
    <property type="entry name" value="RNaseH_sf"/>
</dbReference>
<evidence type="ECO:0000259" key="1">
    <source>
        <dbReference type="PROSITE" id="PS50994"/>
    </source>
</evidence>
<dbReference type="GO" id="GO:0015074">
    <property type="term" value="P:DNA integration"/>
    <property type="evidence" value="ECO:0007669"/>
    <property type="project" value="InterPro"/>
</dbReference>
<accession>A0A8J2Z686</accession>
<gene>
    <name evidence="2" type="ORF">GCM10010995_24180</name>
</gene>
<dbReference type="Gene3D" id="3.30.420.10">
    <property type="entry name" value="Ribonuclease H-like superfamily/Ribonuclease H"/>
    <property type="match status" value="1"/>
</dbReference>
<dbReference type="SUPFAM" id="SSF53098">
    <property type="entry name" value="Ribonuclease H-like"/>
    <property type="match status" value="1"/>
</dbReference>
<protein>
    <recommendedName>
        <fullName evidence="1">Integrase catalytic domain-containing protein</fullName>
    </recommendedName>
</protein>
<organism evidence="2 3">
    <name type="scientific">Cysteiniphilum litorale</name>
    <dbReference type="NCBI Taxonomy" id="2056700"/>
    <lineage>
        <taxon>Bacteria</taxon>
        <taxon>Pseudomonadati</taxon>
        <taxon>Pseudomonadota</taxon>
        <taxon>Gammaproteobacteria</taxon>
        <taxon>Thiotrichales</taxon>
        <taxon>Fastidiosibacteraceae</taxon>
        <taxon>Cysteiniphilum</taxon>
    </lineage>
</organism>
<dbReference type="InterPro" id="IPR001584">
    <property type="entry name" value="Integrase_cat-core"/>
</dbReference>
<dbReference type="PANTHER" id="PTHR35004:SF7">
    <property type="entry name" value="INTEGRASE PROTEIN"/>
    <property type="match status" value="1"/>
</dbReference>
<keyword evidence="3" id="KW-1185">Reference proteome</keyword>
<evidence type="ECO:0000313" key="2">
    <source>
        <dbReference type="EMBL" id="GGG05831.1"/>
    </source>
</evidence>
<proteinExistence type="predicted"/>
<reference evidence="2" key="1">
    <citation type="journal article" date="2014" name="Int. J. Syst. Evol. Microbiol.">
        <title>Complete genome sequence of Corynebacterium casei LMG S-19264T (=DSM 44701T), isolated from a smear-ripened cheese.</title>
        <authorList>
            <consortium name="US DOE Joint Genome Institute (JGI-PGF)"/>
            <person name="Walter F."/>
            <person name="Albersmeier A."/>
            <person name="Kalinowski J."/>
            <person name="Ruckert C."/>
        </authorList>
    </citation>
    <scope>NUCLEOTIDE SEQUENCE</scope>
    <source>
        <strain evidence="2">CGMCC 1.15758</strain>
    </source>
</reference>
<dbReference type="InterPro" id="IPR012337">
    <property type="entry name" value="RNaseH-like_sf"/>
</dbReference>
<name>A0A8J2Z686_9GAMM</name>
<dbReference type="GO" id="GO:0003676">
    <property type="term" value="F:nucleic acid binding"/>
    <property type="evidence" value="ECO:0007669"/>
    <property type="project" value="InterPro"/>
</dbReference>
<sequence>MLTVMGLSKKLAQKLWVLEMSKKVPLEQLILLDHQLADLSARDPKRKQLVLECAAAFGLSASTIYRQMKNTFDKASSLRKDSDVTRICTVSEMLKYCEIIAAMKLMAKNKKNHRISTPRCLEILETSGIFVNNEKVQLPKGLLNKSTVNRYLSKWGFSDKNLSVQPVVTHFEAQHSNECWQFDFTPSDMKKIDFVPPGTKLMLALFTDDASGCISGQYVIASGEDAISALQVLYKAMEGQTKGSFIKGIPMYLYADNGSFVKSSIYIRVLKLLDITLSTHMPKSSDGRRVTARSKGKVERANRTLKDDFETLFHFQRPESLEQLNQWLQEYIRKYNEKPHRRAKCSRFQFWKDHLPESSYRAVCTKEHFAKICRVPEKRTVGSDACVSIEGELFQLLPDFAGEVVQVLHGIFDNQIYVEYQSNTFGPFYPYGGPIPFNTYKKKPKTQKEKKADYIESLSQTLSLPISALSGLDNETQKILIENSFVIEELKSIPFQEADVLNENYRNRIEAKQRIADILARPLASLSSHEMQYINELLDETLNKKHIGEQLKLYFSPKMVITGNLE</sequence>
<dbReference type="Proteomes" id="UP000636949">
    <property type="component" value="Unassembled WGS sequence"/>
</dbReference>